<dbReference type="NCBIfam" id="TIGR02681">
    <property type="entry name" value="phage_pRha"/>
    <property type="match status" value="1"/>
</dbReference>
<accession>A0A923LJ34</accession>
<proteinExistence type="predicted"/>
<name>A0A923LJ34_9FIRM</name>
<reference evidence="1" key="1">
    <citation type="submission" date="2020-08" db="EMBL/GenBank/DDBJ databases">
        <title>Genome public.</title>
        <authorList>
            <person name="Liu C."/>
            <person name="Sun Q."/>
        </authorList>
    </citation>
    <scope>NUCLEOTIDE SEQUENCE</scope>
    <source>
        <strain evidence="1">NSJ-55</strain>
    </source>
</reference>
<evidence type="ECO:0000313" key="2">
    <source>
        <dbReference type="Proteomes" id="UP000652477"/>
    </source>
</evidence>
<dbReference type="InterPro" id="IPR014054">
    <property type="entry name" value="Phage_regulatory_Rha"/>
</dbReference>
<sequence length="227" mass="26241">MLVEIKRISKMEMTVVSSLDVAETFTYFDEENQREYIREHKAVLRTIRELKCSDEFRGEHFSPSTYIDSRGKKQPCELMDKDGFTMLVMGFTDPKAIKFKEAYIKQFNAMEKALQGKLIEREKGIAVRQSLTKALQQSAENERMHGHAYSTYTNCIYKVLFGKNAKQLREELGISKKDNLRDYLSAEELKAIQSMECLVSGLVDCGWGYDQIKEFIQQNNTMLQIAA</sequence>
<dbReference type="RefSeq" id="WP_186876423.1">
    <property type="nucleotide sequence ID" value="NZ_JACOPF010000002.1"/>
</dbReference>
<dbReference type="Pfam" id="PF09669">
    <property type="entry name" value="Phage_pRha"/>
    <property type="match status" value="1"/>
</dbReference>
<gene>
    <name evidence="1" type="ORF">H8S37_12680</name>
</gene>
<dbReference type="AlphaFoldDB" id="A0A923LJ34"/>
<dbReference type="EMBL" id="JACOPF010000002">
    <property type="protein sequence ID" value="MBC5689773.1"/>
    <property type="molecule type" value="Genomic_DNA"/>
</dbReference>
<keyword evidence="2" id="KW-1185">Reference proteome</keyword>
<organism evidence="1 2">
    <name type="scientific">Mediterraneibacter hominis</name>
    <dbReference type="NCBI Taxonomy" id="2763054"/>
    <lineage>
        <taxon>Bacteria</taxon>
        <taxon>Bacillati</taxon>
        <taxon>Bacillota</taxon>
        <taxon>Clostridia</taxon>
        <taxon>Lachnospirales</taxon>
        <taxon>Lachnospiraceae</taxon>
        <taxon>Mediterraneibacter</taxon>
    </lineage>
</organism>
<protein>
    <submittedName>
        <fullName evidence="1">Rha family transcriptional regulator</fullName>
    </submittedName>
</protein>
<evidence type="ECO:0000313" key="1">
    <source>
        <dbReference type="EMBL" id="MBC5689773.1"/>
    </source>
</evidence>
<dbReference type="Proteomes" id="UP000652477">
    <property type="component" value="Unassembled WGS sequence"/>
</dbReference>
<comment type="caution">
    <text evidence="1">The sequence shown here is derived from an EMBL/GenBank/DDBJ whole genome shotgun (WGS) entry which is preliminary data.</text>
</comment>